<feature type="domain" description="Aconitase/3-isopropylmalate dehydratase large subunit alpha/beta/alpha" evidence="6">
    <location>
        <begin position="438"/>
        <end position="562"/>
    </location>
</feature>
<accession>A0AAD4KK15</accession>
<evidence type="ECO:0000256" key="1">
    <source>
        <dbReference type="ARBA" id="ARBA00007185"/>
    </source>
</evidence>
<keyword evidence="3" id="KW-0408">Iron</keyword>
<evidence type="ECO:0000313" key="9">
    <source>
        <dbReference type="Proteomes" id="UP001201262"/>
    </source>
</evidence>
<dbReference type="InterPro" id="IPR018136">
    <property type="entry name" value="Aconitase_4Fe-4S_BS"/>
</dbReference>
<dbReference type="AlphaFoldDB" id="A0AAD4KK15"/>
<proteinExistence type="inferred from homology"/>
<dbReference type="Pfam" id="PF00694">
    <property type="entry name" value="Aconitase_C"/>
    <property type="match status" value="1"/>
</dbReference>
<dbReference type="PANTHER" id="PTHR43822">
    <property type="entry name" value="HOMOACONITASE, MITOCHONDRIAL-RELATED"/>
    <property type="match status" value="1"/>
</dbReference>
<protein>
    <submittedName>
        <fullName evidence="8">Mitochondrial putative aconitase</fullName>
    </submittedName>
</protein>
<feature type="domain" description="Aconitase A/isopropylmalate dehydratase small subunit swivel" evidence="7">
    <location>
        <begin position="699"/>
        <end position="755"/>
    </location>
</feature>
<dbReference type="PROSITE" id="PS01244">
    <property type="entry name" value="ACONITASE_2"/>
    <property type="match status" value="1"/>
</dbReference>
<dbReference type="PRINTS" id="PR00415">
    <property type="entry name" value="ACONITASE"/>
</dbReference>
<dbReference type="GO" id="GO:0046872">
    <property type="term" value="F:metal ion binding"/>
    <property type="evidence" value="ECO:0007669"/>
    <property type="project" value="UniProtKB-KW"/>
</dbReference>
<evidence type="ECO:0000256" key="4">
    <source>
        <dbReference type="ARBA" id="ARBA00023014"/>
    </source>
</evidence>
<keyword evidence="9" id="KW-1185">Reference proteome</keyword>
<evidence type="ECO:0000313" key="8">
    <source>
        <dbReference type="EMBL" id="KAH8692803.1"/>
    </source>
</evidence>
<comment type="caution">
    <text evidence="8">The sequence shown here is derived from an EMBL/GenBank/DDBJ whole genome shotgun (WGS) entry which is preliminary data.</text>
</comment>
<feature type="domain" description="Aconitase/3-isopropylmalate dehydratase large subunit alpha/beta/alpha" evidence="6">
    <location>
        <begin position="225"/>
        <end position="436"/>
    </location>
</feature>
<keyword evidence="4" id="KW-0411">Iron-sulfur</keyword>
<dbReference type="SUPFAM" id="SSF53732">
    <property type="entry name" value="Aconitase iron-sulfur domain"/>
    <property type="match status" value="1"/>
</dbReference>
<dbReference type="InterPro" id="IPR000573">
    <property type="entry name" value="AconitaseA/IPMdHydase_ssu_swvl"/>
</dbReference>
<dbReference type="InterPro" id="IPR015931">
    <property type="entry name" value="Acnase/IPM_dHydase_lsu_aba_1/3"/>
</dbReference>
<dbReference type="GO" id="GO:0170034">
    <property type="term" value="P:L-amino acid biosynthetic process"/>
    <property type="evidence" value="ECO:0007669"/>
    <property type="project" value="UniProtKB-ARBA"/>
</dbReference>
<evidence type="ECO:0000256" key="2">
    <source>
        <dbReference type="ARBA" id="ARBA00022723"/>
    </source>
</evidence>
<dbReference type="Pfam" id="PF00330">
    <property type="entry name" value="Aconitase"/>
    <property type="match status" value="2"/>
</dbReference>
<dbReference type="SUPFAM" id="SSF52016">
    <property type="entry name" value="LeuD/IlvD-like"/>
    <property type="match status" value="1"/>
</dbReference>
<dbReference type="RefSeq" id="XP_046068676.1">
    <property type="nucleotide sequence ID" value="XM_046220857.1"/>
</dbReference>
<name>A0AAD4KK15_9EURO</name>
<evidence type="ECO:0000259" key="7">
    <source>
        <dbReference type="Pfam" id="PF00694"/>
    </source>
</evidence>
<dbReference type="GO" id="GO:0051536">
    <property type="term" value="F:iron-sulfur cluster binding"/>
    <property type="evidence" value="ECO:0007669"/>
    <property type="project" value="UniProtKB-KW"/>
</dbReference>
<reference evidence="8" key="1">
    <citation type="submission" date="2021-12" db="EMBL/GenBank/DDBJ databases">
        <title>Convergent genome expansion in fungi linked to evolution of root-endophyte symbiosis.</title>
        <authorList>
            <consortium name="DOE Joint Genome Institute"/>
            <person name="Ke Y.-H."/>
            <person name="Bonito G."/>
            <person name="Liao H.-L."/>
            <person name="Looney B."/>
            <person name="Rojas-Flechas A."/>
            <person name="Nash J."/>
            <person name="Hameed K."/>
            <person name="Schadt C."/>
            <person name="Martin F."/>
            <person name="Crous P.W."/>
            <person name="Miettinen O."/>
            <person name="Magnuson J.K."/>
            <person name="Labbe J."/>
            <person name="Jacobson D."/>
            <person name="Doktycz M.J."/>
            <person name="Veneault-Fourrey C."/>
            <person name="Kuo A."/>
            <person name="Mondo S."/>
            <person name="Calhoun S."/>
            <person name="Riley R."/>
            <person name="Ohm R."/>
            <person name="LaButti K."/>
            <person name="Andreopoulos B."/>
            <person name="Pangilinan J."/>
            <person name="Nolan M."/>
            <person name="Tritt A."/>
            <person name="Clum A."/>
            <person name="Lipzen A."/>
            <person name="Daum C."/>
            <person name="Barry K."/>
            <person name="Grigoriev I.V."/>
            <person name="Vilgalys R."/>
        </authorList>
    </citation>
    <scope>NUCLEOTIDE SEQUENCE</scope>
    <source>
        <strain evidence="8">PMI_201</strain>
    </source>
</reference>
<dbReference type="Proteomes" id="UP001201262">
    <property type="component" value="Unassembled WGS sequence"/>
</dbReference>
<dbReference type="GO" id="GO:0016836">
    <property type="term" value="F:hydro-lyase activity"/>
    <property type="evidence" value="ECO:0007669"/>
    <property type="project" value="InterPro"/>
</dbReference>
<dbReference type="InterPro" id="IPR011827">
    <property type="entry name" value="LeuD_type2/HacB/DmdB"/>
</dbReference>
<sequence length="836" mass="90973">MGNDKMHTLSLDVSREALSPSERKCLSLLEDTGQLKFLFPSILKTESKHANLVGFVSYVAANLRTQGAGQPDSLADAYAEVVHRCTSHPDFGGYGVDQHSTKLSAEQEDEIIFLCSAYLEAVKSAARARSGPAVQSFRPKARRGMTMTEKILAMHDVSRKGFVRPGDIIQVDVDWVIASELAWKGMEGVYDAVGKPGIFRNDRFWLAGDHRVEPELYHVPQVKALMDASERAKKQFKMTDFQGFNYTILHTEFVRERAQPGMLVIGADSHTCSGGSVSCLAVGMGATDVIMPLVTGQTWFTVPETVHLRLINEPPFGVGGKDTILYILKVFKRNTIAADRVVEFSGPGLAALSCDARFAIANMCTEFGAVSGIFAADDRTLDFVNRRRIKKHKNNAIYFQPDKDATYAQSFEIDLSQVESGVAIYPSPDNVVPVGQVAGTALDGCFIGACTTAEEDLIMAGMVLEAGLKKGLKPVEHGRRIVVPGSKPIRHKLERLGLIEIYKQCGFKVGVPGCSMCVGQGVDQAAAGEKWLSSQNRNFKNRMGPGSIANLASAATVAASSFSMQMSNPRELLDMIDRNKLKEYLGYEPSEQISPVSGNSETDTSKLLFSEPYGTDEHTSNTTDRAIPNIKPDTSDDVVFADEGLSTAIQGKVLKLGDFVDTDAIIPSKFLASSRTDEELGSHCMEFFMSGFRQLVRDGHDVVVAGRAFGCGSSRDVAVNALLGAGVKCVIAESFSFIYSRNQPNIGLLGIVIKDKSFFETASQGEQISIDLATNTVACGGRNWAFQLSEMEKRLISVGGMTEAFRKFGKQVFDVMCQPRRPSSHSVVADIESLNV</sequence>
<dbReference type="CDD" id="cd01577">
    <property type="entry name" value="IPMI_Swivel"/>
    <property type="match status" value="1"/>
</dbReference>
<keyword evidence="5" id="KW-0456">Lyase</keyword>
<dbReference type="GeneID" id="70251144"/>
<evidence type="ECO:0000259" key="6">
    <source>
        <dbReference type="Pfam" id="PF00330"/>
    </source>
</evidence>
<evidence type="ECO:0000256" key="3">
    <source>
        <dbReference type="ARBA" id="ARBA00023004"/>
    </source>
</evidence>
<dbReference type="NCBIfam" id="TIGR02087">
    <property type="entry name" value="LEUD_arch"/>
    <property type="match status" value="1"/>
</dbReference>
<dbReference type="Gene3D" id="3.30.499.10">
    <property type="entry name" value="Aconitase, domain 3"/>
    <property type="match status" value="2"/>
</dbReference>
<keyword evidence="2" id="KW-0479">Metal-binding</keyword>
<evidence type="ECO:0000256" key="5">
    <source>
        <dbReference type="ARBA" id="ARBA00023239"/>
    </source>
</evidence>
<dbReference type="InterPro" id="IPR033940">
    <property type="entry name" value="IPMI_Swivel"/>
</dbReference>
<dbReference type="GO" id="GO:0170038">
    <property type="term" value="P:proteinogenic amino acid biosynthetic process"/>
    <property type="evidence" value="ECO:0007669"/>
    <property type="project" value="UniProtKB-ARBA"/>
</dbReference>
<dbReference type="InterPro" id="IPR036008">
    <property type="entry name" value="Aconitase_4Fe-4S_dom"/>
</dbReference>
<dbReference type="EMBL" id="JAJTJA010000010">
    <property type="protein sequence ID" value="KAH8692803.1"/>
    <property type="molecule type" value="Genomic_DNA"/>
</dbReference>
<comment type="similarity">
    <text evidence="1">Belongs to the aconitase/IPM isomerase family.</text>
</comment>
<organism evidence="8 9">
    <name type="scientific">Talaromyces proteolyticus</name>
    <dbReference type="NCBI Taxonomy" id="1131652"/>
    <lineage>
        <taxon>Eukaryota</taxon>
        <taxon>Fungi</taxon>
        <taxon>Dikarya</taxon>
        <taxon>Ascomycota</taxon>
        <taxon>Pezizomycotina</taxon>
        <taxon>Eurotiomycetes</taxon>
        <taxon>Eurotiomycetidae</taxon>
        <taxon>Eurotiales</taxon>
        <taxon>Trichocomaceae</taxon>
        <taxon>Talaromyces</taxon>
        <taxon>Talaromyces sect. Bacilispori</taxon>
    </lineage>
</organism>
<dbReference type="InterPro" id="IPR050067">
    <property type="entry name" value="IPM_dehydratase_rel_enz"/>
</dbReference>
<dbReference type="InterPro" id="IPR001030">
    <property type="entry name" value="Acoase/IPM_deHydtase_lsu_aba"/>
</dbReference>
<dbReference type="InterPro" id="IPR015928">
    <property type="entry name" value="Aconitase/3IPM_dehydase_swvl"/>
</dbReference>
<gene>
    <name evidence="8" type="ORF">BGW36DRAFT_430548</name>
</gene>
<dbReference type="PANTHER" id="PTHR43822:SF2">
    <property type="entry name" value="HOMOACONITASE, MITOCHONDRIAL"/>
    <property type="match status" value="1"/>
</dbReference>
<dbReference type="Gene3D" id="3.20.19.10">
    <property type="entry name" value="Aconitase, domain 4"/>
    <property type="match status" value="1"/>
</dbReference>